<keyword evidence="2" id="KW-0472">Membrane</keyword>
<sequence length="351" mass="37061">MVVDIRPDPKHPRGGFAEITIEGATAASDPVGVAVYNSYQQKWLGPEGWQPNRAELPARGATQDGGALRLIVGPDIVNQLEEDTPVRIEVGGVGFDTYWPDDINAGPDEAVVGDIGGTGATPLAKKPMVVVAEPDPVPEEVMPDPSDGLEEEIAPDALEDDAGDYEDWEDEEEERRPRWRLLLILLALLAVAAIVANYLLFGMEDAAQPEEPAPAPAPETSRAAVADGCDVGALASMQSQGFTAMADKLRSCGSAVSPDGALGLVEQGAAANDADALNLFGALYDIGVTEKEIEGTIGLTFADDPARAADYYARAINAGSTQAQSRLQAVCRRLLLKTDTLSASAREDHCQ</sequence>
<dbReference type="EMBL" id="OMOR01000001">
    <property type="protein sequence ID" value="SPH19913.1"/>
    <property type="molecule type" value="Genomic_DNA"/>
</dbReference>
<gene>
    <name evidence="3" type="ORF">ASD8599_00653</name>
</gene>
<dbReference type="RefSeq" id="WP_108827199.1">
    <property type="nucleotide sequence ID" value="NZ_OMOR01000001.1"/>
</dbReference>
<protein>
    <submittedName>
        <fullName evidence="3">Uncharacterized protein</fullName>
    </submittedName>
</protein>
<dbReference type="AlphaFoldDB" id="A0A2R8BA50"/>
<keyword evidence="2" id="KW-1133">Transmembrane helix</keyword>
<dbReference type="Gene3D" id="1.25.40.10">
    <property type="entry name" value="Tetratricopeptide repeat domain"/>
    <property type="match status" value="1"/>
</dbReference>
<proteinExistence type="predicted"/>
<feature type="region of interest" description="Disordered" evidence="1">
    <location>
        <begin position="136"/>
        <end position="172"/>
    </location>
</feature>
<evidence type="ECO:0000313" key="3">
    <source>
        <dbReference type="EMBL" id="SPH19913.1"/>
    </source>
</evidence>
<name>A0A2R8BA50_9RHOB</name>
<dbReference type="OrthoDB" id="7876085at2"/>
<dbReference type="InterPro" id="IPR011990">
    <property type="entry name" value="TPR-like_helical_dom_sf"/>
</dbReference>
<keyword evidence="4" id="KW-1185">Reference proteome</keyword>
<accession>A0A2R8BA50</accession>
<evidence type="ECO:0000313" key="4">
    <source>
        <dbReference type="Proteomes" id="UP000244880"/>
    </source>
</evidence>
<reference evidence="3 4" key="1">
    <citation type="submission" date="2018-03" db="EMBL/GenBank/DDBJ databases">
        <authorList>
            <person name="Keele B.F."/>
        </authorList>
    </citation>
    <scope>NUCLEOTIDE SEQUENCE [LARGE SCALE GENOMIC DNA]</scope>
    <source>
        <strain evidence="3 4">CECT 8599</strain>
    </source>
</reference>
<evidence type="ECO:0000256" key="1">
    <source>
        <dbReference type="SAM" id="MobiDB-lite"/>
    </source>
</evidence>
<evidence type="ECO:0000256" key="2">
    <source>
        <dbReference type="SAM" id="Phobius"/>
    </source>
</evidence>
<feature type="transmembrane region" description="Helical" evidence="2">
    <location>
        <begin position="181"/>
        <end position="201"/>
    </location>
</feature>
<keyword evidence="2" id="KW-0812">Transmembrane</keyword>
<organism evidence="3 4">
    <name type="scientific">Ascidiaceihabitans donghaensis</name>
    <dbReference type="NCBI Taxonomy" id="1510460"/>
    <lineage>
        <taxon>Bacteria</taxon>
        <taxon>Pseudomonadati</taxon>
        <taxon>Pseudomonadota</taxon>
        <taxon>Alphaproteobacteria</taxon>
        <taxon>Rhodobacterales</taxon>
        <taxon>Paracoccaceae</taxon>
        <taxon>Ascidiaceihabitans</taxon>
    </lineage>
</organism>
<dbReference type="Proteomes" id="UP000244880">
    <property type="component" value="Unassembled WGS sequence"/>
</dbReference>